<dbReference type="STRING" id="1288484.GCA_000348665_02451"/>
<dbReference type="AlphaFoldDB" id="A0A345IGJ7"/>
<accession>A0A345IGJ7</accession>
<protein>
    <submittedName>
        <fullName evidence="2">ABC transporter permease</fullName>
    </submittedName>
</protein>
<dbReference type="Pfam" id="PF12730">
    <property type="entry name" value="ABC2_membrane_4"/>
    <property type="match status" value="1"/>
</dbReference>
<keyword evidence="1" id="KW-0812">Transmembrane</keyword>
<dbReference type="PANTHER" id="PTHR37305:SF1">
    <property type="entry name" value="MEMBRANE PROTEIN"/>
    <property type="match status" value="1"/>
</dbReference>
<keyword evidence="1" id="KW-0472">Membrane</keyword>
<organism evidence="2 3">
    <name type="scientific">Deinococcus wulumuqiensis</name>
    <dbReference type="NCBI Taxonomy" id="980427"/>
    <lineage>
        <taxon>Bacteria</taxon>
        <taxon>Thermotogati</taxon>
        <taxon>Deinococcota</taxon>
        <taxon>Deinococci</taxon>
        <taxon>Deinococcales</taxon>
        <taxon>Deinococcaceae</taxon>
        <taxon>Deinococcus</taxon>
    </lineage>
</organism>
<evidence type="ECO:0000313" key="3">
    <source>
        <dbReference type="Proteomes" id="UP000253744"/>
    </source>
</evidence>
<sequence length="257" mass="27382">MLSLISLEFRKLLASRSARIALLVCALLPFLWSFAPRLNEILRVDLVSGWQLPAVSIGVAVQFLMPLFIAVTVAEMIGAEVAQGTLAPLLLRPVSRTRVIVGKLVVALFFPLLLVAATLIGSLVAGIPHGYGEFRGGTGLGPGLFQGVGMLSPSGALAEVLRGGLLTWVMLMPVAALSLFFGVLLLGTSAAALATLATLSVLRLMVVFPEGLQRVLLTSYLNLYVTQGSLTQALVLLFIYTLGFSLMAIFAFDRRDL</sequence>
<feature type="transmembrane region" description="Helical" evidence="1">
    <location>
        <begin position="20"/>
        <end position="35"/>
    </location>
</feature>
<proteinExistence type="predicted"/>
<feature type="transmembrane region" description="Helical" evidence="1">
    <location>
        <begin position="232"/>
        <end position="252"/>
    </location>
</feature>
<feature type="transmembrane region" description="Helical" evidence="1">
    <location>
        <begin position="165"/>
        <end position="186"/>
    </location>
</feature>
<feature type="transmembrane region" description="Helical" evidence="1">
    <location>
        <begin position="100"/>
        <end position="127"/>
    </location>
</feature>
<evidence type="ECO:0000256" key="1">
    <source>
        <dbReference type="SAM" id="Phobius"/>
    </source>
</evidence>
<dbReference type="PANTHER" id="PTHR37305">
    <property type="entry name" value="INTEGRAL MEMBRANE PROTEIN-RELATED"/>
    <property type="match status" value="1"/>
</dbReference>
<dbReference type="RefSeq" id="WP_114671772.1">
    <property type="nucleotide sequence ID" value="NZ_CP031158.1"/>
</dbReference>
<keyword evidence="1" id="KW-1133">Transmembrane helix</keyword>
<feature type="transmembrane region" description="Helical" evidence="1">
    <location>
        <begin position="193"/>
        <end position="212"/>
    </location>
</feature>
<name>A0A345IGJ7_9DEIO</name>
<dbReference type="KEGG" id="dwu:DVJ83_06175"/>
<gene>
    <name evidence="2" type="ORF">DVJ83_06175</name>
</gene>
<evidence type="ECO:0000313" key="2">
    <source>
        <dbReference type="EMBL" id="AXG98819.1"/>
    </source>
</evidence>
<reference evidence="2 3" key="1">
    <citation type="submission" date="2018-07" db="EMBL/GenBank/DDBJ databases">
        <title>Complete Genome and Methylome Analysis of Deinococcus wulumuqiensis NEB 479.</title>
        <authorList>
            <person name="Fomenkov A."/>
            <person name="Luyten Y."/>
            <person name="Vincze T."/>
            <person name="Anton B.P."/>
            <person name="Clark T."/>
            <person name="Roberts R.J."/>
            <person name="Morgan R.D."/>
        </authorList>
    </citation>
    <scope>NUCLEOTIDE SEQUENCE [LARGE SCALE GENOMIC DNA]</scope>
    <source>
        <strain evidence="2 3">NEB 479</strain>
    </source>
</reference>
<dbReference type="Proteomes" id="UP000253744">
    <property type="component" value="Chromosome"/>
</dbReference>
<feature type="transmembrane region" description="Helical" evidence="1">
    <location>
        <begin position="55"/>
        <end position="79"/>
    </location>
</feature>
<dbReference type="EMBL" id="CP031158">
    <property type="protein sequence ID" value="AXG98819.1"/>
    <property type="molecule type" value="Genomic_DNA"/>
</dbReference>